<dbReference type="InterPro" id="IPR029016">
    <property type="entry name" value="GAF-like_dom_sf"/>
</dbReference>
<gene>
    <name evidence="6" type="primary">prsK</name>
    <name evidence="6" type="ORF">SIL82_05805</name>
</gene>
<dbReference type="SUPFAM" id="SSF55781">
    <property type="entry name" value="GAF domain-like"/>
    <property type="match status" value="1"/>
</dbReference>
<dbReference type="InterPro" id="IPR036890">
    <property type="entry name" value="HATPase_C_sf"/>
</dbReference>
<evidence type="ECO:0000256" key="2">
    <source>
        <dbReference type="ARBA" id="ARBA00012438"/>
    </source>
</evidence>
<keyword evidence="6" id="KW-0418">Kinase</keyword>
<dbReference type="PANTHER" id="PTHR43547">
    <property type="entry name" value="TWO-COMPONENT HISTIDINE KINASE"/>
    <property type="match status" value="1"/>
</dbReference>
<evidence type="ECO:0000313" key="6">
    <source>
        <dbReference type="EMBL" id="MDX5983768.1"/>
    </source>
</evidence>
<dbReference type="GO" id="GO:0004673">
    <property type="term" value="F:protein histidine kinase activity"/>
    <property type="evidence" value="ECO:0007669"/>
    <property type="project" value="UniProtKB-EC"/>
</dbReference>
<proteinExistence type="predicted"/>
<reference evidence="6 7" key="1">
    <citation type="submission" date="2023-11" db="EMBL/GenBank/DDBJ databases">
        <title>MicrobeMod: A computational toolkit for identifying prokaryotic methylation and restriction-modification with nanopore sequencing.</title>
        <authorList>
            <person name="Crits-Christoph A."/>
            <person name="Kang S.C."/>
            <person name="Lee H."/>
            <person name="Ostrov N."/>
        </authorList>
    </citation>
    <scope>NUCLEOTIDE SEQUENCE [LARGE SCALE GENOMIC DNA]</scope>
    <source>
        <strain evidence="6 7">ATCC 14820</strain>
    </source>
</reference>
<dbReference type="InterPro" id="IPR005467">
    <property type="entry name" value="His_kinase_dom"/>
</dbReference>
<dbReference type="Gene3D" id="3.30.450.40">
    <property type="match status" value="1"/>
</dbReference>
<dbReference type="EC" id="2.7.13.3" evidence="2"/>
<dbReference type="InterPro" id="IPR003594">
    <property type="entry name" value="HATPase_dom"/>
</dbReference>
<dbReference type="InterPro" id="IPR014265">
    <property type="entry name" value="XrtA/PrsK"/>
</dbReference>
<dbReference type="Proteomes" id="UP001279660">
    <property type="component" value="Unassembled WGS sequence"/>
</dbReference>
<feature type="transmembrane region" description="Helical" evidence="4">
    <location>
        <begin position="258"/>
        <end position="280"/>
    </location>
</feature>
<keyword evidence="7" id="KW-1185">Reference proteome</keyword>
<feature type="transmembrane region" description="Helical" evidence="4">
    <location>
        <begin position="93"/>
        <end position="111"/>
    </location>
</feature>
<dbReference type="Gene3D" id="3.30.565.10">
    <property type="entry name" value="Histidine kinase-like ATPase, C-terminal domain"/>
    <property type="match status" value="1"/>
</dbReference>
<accession>A0ABU4PKZ3</accession>
<dbReference type="InterPro" id="IPR004358">
    <property type="entry name" value="Sig_transdc_His_kin-like_C"/>
</dbReference>
<organism evidence="6 7">
    <name type="scientific">Sphingomonas echinoides</name>
    <dbReference type="NCBI Taxonomy" id="59803"/>
    <lineage>
        <taxon>Bacteria</taxon>
        <taxon>Pseudomonadati</taxon>
        <taxon>Pseudomonadota</taxon>
        <taxon>Alphaproteobacteria</taxon>
        <taxon>Sphingomonadales</taxon>
        <taxon>Sphingomonadaceae</taxon>
        <taxon>Sphingomonas</taxon>
    </lineage>
</organism>
<sequence>MSALATLILWSHALAALLFAGVALTRLHDAGTALPRLTFVIALGSTALWALAVAGIDTTDVVTRLTEAARNLAWLGFMYALVRRGGTGPEHTAISIIYGLVAVLVLAGATLTVIEPTIATETGSQVAAVRAVWRMMIAIGALLLLHHLYSAVTPRARGGIRLAVLALTAMWSIDLLLSAAAYAFSPWYGGLVAARGIVMVLAAPLFAIAVQRNGDWTLQLSRTVAWQTLTFAVMLLYTAAMLLATSAIASISGDNARLWQTAFVFGSTAAGLTILSSPWLRAWAKVKVSKHFFRHRYDYRAEWTRFTDTLGKPDGAAPLDQRIVKAIADLTDSPAGLLLVPDGDGLGVGTGWRWDAPTGGADARLVTHLSKSGRIVELDTVRADKADPVEAVSIPIWMLDGDAWAVVPLTHLDRLQGAIVLARPPLDRPLDWEDFDLLRIAGRHVASYLAEARAQDALAEAERFDEFNRRFAFILHDIKNLVSQLTLVARNAERHADNPDFRADMIATLQDSAARMNDLLARLSQQHRARAEVLRPVDLLPLAETVARGKRVQHPVVVIGPKALFAQADPARVEQVLGHLVQNAIDASPPAEPVTIAASATDATVSLTVIDQGSGMSPAFVRDQLFKPFVSTKPGGFGIGAFEAKQLAEAMGGSVAVDSREGVGTSFCLTLPTAHARTLEQAA</sequence>
<dbReference type="NCBIfam" id="TIGR02916">
    <property type="entry name" value="PEP_his_kin"/>
    <property type="match status" value="1"/>
</dbReference>
<comment type="caution">
    <text evidence="6">The sequence shown here is derived from an EMBL/GenBank/DDBJ whole genome shotgun (WGS) entry which is preliminary data.</text>
</comment>
<keyword evidence="4" id="KW-0472">Membrane</keyword>
<feature type="transmembrane region" description="Helical" evidence="4">
    <location>
        <begin position="162"/>
        <end position="184"/>
    </location>
</feature>
<keyword evidence="3" id="KW-0597">Phosphoprotein</keyword>
<evidence type="ECO:0000256" key="4">
    <source>
        <dbReference type="SAM" id="Phobius"/>
    </source>
</evidence>
<feature type="transmembrane region" description="Helical" evidence="4">
    <location>
        <begin position="37"/>
        <end position="56"/>
    </location>
</feature>
<keyword evidence="6" id="KW-0808">Transferase</keyword>
<feature type="transmembrane region" description="Helical" evidence="4">
    <location>
        <begin position="190"/>
        <end position="210"/>
    </location>
</feature>
<keyword evidence="4" id="KW-1133">Transmembrane helix</keyword>
<protein>
    <recommendedName>
        <fullName evidence="2">histidine kinase</fullName>
        <ecNumber evidence="2">2.7.13.3</ecNumber>
    </recommendedName>
</protein>
<dbReference type="SMART" id="SM00387">
    <property type="entry name" value="HATPase_c"/>
    <property type="match status" value="1"/>
</dbReference>
<comment type="catalytic activity">
    <reaction evidence="1">
        <text>ATP + protein L-histidine = ADP + protein N-phospho-L-histidine.</text>
        <dbReference type="EC" id="2.7.13.3"/>
    </reaction>
</comment>
<dbReference type="RefSeq" id="WP_010404469.1">
    <property type="nucleotide sequence ID" value="NZ_JAWXXV010000001.1"/>
</dbReference>
<dbReference type="PRINTS" id="PR00344">
    <property type="entry name" value="BCTRLSENSOR"/>
</dbReference>
<evidence type="ECO:0000259" key="5">
    <source>
        <dbReference type="PROSITE" id="PS50109"/>
    </source>
</evidence>
<keyword evidence="4" id="KW-0812">Transmembrane</keyword>
<feature type="transmembrane region" description="Helical" evidence="4">
    <location>
        <begin position="231"/>
        <end position="252"/>
    </location>
</feature>
<dbReference type="SUPFAM" id="SSF55874">
    <property type="entry name" value="ATPase domain of HSP90 chaperone/DNA topoisomerase II/histidine kinase"/>
    <property type="match status" value="1"/>
</dbReference>
<dbReference type="CDD" id="cd00075">
    <property type="entry name" value="HATPase"/>
    <property type="match status" value="1"/>
</dbReference>
<evidence type="ECO:0000256" key="1">
    <source>
        <dbReference type="ARBA" id="ARBA00000085"/>
    </source>
</evidence>
<feature type="transmembrane region" description="Helical" evidence="4">
    <location>
        <begin position="131"/>
        <end position="150"/>
    </location>
</feature>
<name>A0ABU4PKZ3_9SPHN</name>
<dbReference type="PROSITE" id="PS50109">
    <property type="entry name" value="HIS_KIN"/>
    <property type="match status" value="1"/>
</dbReference>
<dbReference type="PANTHER" id="PTHR43547:SF2">
    <property type="entry name" value="HYBRID SIGNAL TRANSDUCTION HISTIDINE KINASE C"/>
    <property type="match status" value="1"/>
</dbReference>
<dbReference type="Pfam" id="PF02518">
    <property type="entry name" value="HATPase_c"/>
    <property type="match status" value="1"/>
</dbReference>
<evidence type="ECO:0000313" key="7">
    <source>
        <dbReference type="Proteomes" id="UP001279660"/>
    </source>
</evidence>
<evidence type="ECO:0000256" key="3">
    <source>
        <dbReference type="ARBA" id="ARBA00022553"/>
    </source>
</evidence>
<feature type="domain" description="Histidine kinase" evidence="5">
    <location>
        <begin position="473"/>
        <end position="675"/>
    </location>
</feature>
<dbReference type="EMBL" id="JAWXXV010000001">
    <property type="protein sequence ID" value="MDX5983768.1"/>
    <property type="molecule type" value="Genomic_DNA"/>
</dbReference>